<dbReference type="PANTHER" id="PTHR10027">
    <property type="entry name" value="CALCIUM-ACTIVATED POTASSIUM CHANNEL ALPHA CHAIN"/>
    <property type="match status" value="1"/>
</dbReference>
<dbReference type="Gene3D" id="3.40.50.720">
    <property type="entry name" value="NAD(P)-binding Rossmann-like Domain"/>
    <property type="match status" value="2"/>
</dbReference>
<feature type="transmembrane region" description="Helical" evidence="15">
    <location>
        <begin position="139"/>
        <end position="158"/>
    </location>
</feature>
<evidence type="ECO:0000256" key="2">
    <source>
        <dbReference type="ARBA" id="ARBA00022448"/>
    </source>
</evidence>
<evidence type="ECO:0000256" key="9">
    <source>
        <dbReference type="ARBA" id="ARBA00022989"/>
    </source>
</evidence>
<feature type="region of interest" description="Disordered" evidence="14">
    <location>
        <begin position="723"/>
        <end position="742"/>
    </location>
</feature>
<keyword evidence="7" id="KW-0851">Voltage-gated channel</keyword>
<evidence type="ECO:0000256" key="7">
    <source>
        <dbReference type="ARBA" id="ARBA00022882"/>
    </source>
</evidence>
<dbReference type="PRINTS" id="PR00169">
    <property type="entry name" value="KCHANNEL"/>
</dbReference>
<dbReference type="InterPro" id="IPR047871">
    <property type="entry name" value="K_chnl_Slo-like"/>
</dbReference>
<keyword evidence="9 15" id="KW-1133">Transmembrane helix</keyword>
<dbReference type="InterPro" id="IPR036291">
    <property type="entry name" value="NAD(P)-bd_dom_sf"/>
</dbReference>
<keyword evidence="17" id="KW-1185">Reference proteome</keyword>
<dbReference type="SUPFAM" id="SSF51735">
    <property type="entry name" value="NAD(P)-binding Rossmann-fold domains"/>
    <property type="match status" value="1"/>
</dbReference>
<evidence type="ECO:0000256" key="8">
    <source>
        <dbReference type="ARBA" id="ARBA00022958"/>
    </source>
</evidence>
<feature type="domain" description="RCK N-terminal" evidence="16">
    <location>
        <begin position="828"/>
        <end position="976"/>
    </location>
</feature>
<keyword evidence="6" id="KW-0106">Calcium</keyword>
<dbReference type="Gene3D" id="1.10.287.70">
    <property type="match status" value="1"/>
</dbReference>
<evidence type="ECO:0000313" key="18">
    <source>
        <dbReference type="RefSeq" id="XP_015189835.1"/>
    </source>
</evidence>
<dbReference type="Pfam" id="PF22614">
    <property type="entry name" value="Slo-like_RCK"/>
    <property type="match status" value="2"/>
</dbReference>
<proteinExistence type="predicted"/>
<dbReference type="InterPro" id="IPR048735">
    <property type="entry name" value="Slowpoke-like_C"/>
</dbReference>
<keyword evidence="3" id="KW-0633">Potassium transport</keyword>
<sequence>MTSVETPTEQPPVDDCLKERKWWCFLLSSIFTFLAGLLIVLLWRAFAFLCCRKEPEFAPNDPKQKEHKSNRHGKEFEGTFMTEAKDWAGELISGQTTTGRILVVLVFILSIASLIIYFIDASTEEVERCQKWSSNFTQQIDLAFNIFFMVYFFIRFIAASDKLWFMLEMYSFVDYFTIPPSFVSIYLDRTWIGLRFLRALRLMTVPDILQYLNILKTSSSIRLAQLVSIFISVWLTAAGIIHLLENSGDPFEFINPQQLSYWTCVYFLIVTMSTVGYGDVYCQTVLGRTFLVFFLLVGLAIFASCIPEIIDLIGTRNKYGGTLKNERGRRHIVVCGHITYESVSHFLKDFLHEDREDVDVEVVFLHRKPPDLELEGLFKRHFTTVEFFQGTIMNPIDLHRVKVHDADACLVLANKYCQDPDAEDAANIMRVISIKNYSDDIRVIIQLMQYHNKAYLLNIPSWDWKQGDDVICLAELKLGFIAQSCLAPGFSTMMANLFAMRSFKTKWSVDWYQSPNIQAWQNDYLRGTGMEMYTETLSPTFIGMPFARATELCFTKLKLLLLAIEIKGEGGVDSKISINPRGAKIAANTQGFFIAQSADEVKRAWFYCKACHDEIKDETLIKKCKCKNLGQQQRSWGRDLDVGMMMMQTGMVKGNTAYSSYLDDDHHPPPTFTPPELPKMVHLRGEINREREDPNAMRNHRNSVGMTMMNSTKQVNKVKPNVNRATNDSLSSPNQPYNQRSQEESAYAGYHLAYEVKKLMPTSRASGGTNVNNNGGLQVGIADDQAKDFDFEKTEMKYDSTGMFHWSPSRNLEDCILDRNQAAMTVLNGHVVVCLFADPDSPLIGLRNLVMPLRASNFHYHELKHVVIVGSVDYIRREWKMLQNLPKISVLNGSPLSRADLRAVNVNLCDMCCILSAKVPSNDDPTLADKEAILASLNIKAMTFDDTIGVLSQANNEQGNLTTVGSPIVLQRRGSVYGANVPMITELVNDSNVQFLDQDDDDDPDTELYLTQPFACGTAFAVSVLDSLMSTTYFNQNALTLIRSLITGGATPELELILAEGAGLRGGYSTADSLANRDRCRVGQIALYDGPLAQYGEGGKYGDLFVAALKSYGMLCIGLYRYRFRDTSSSCDASSKRYVITNPPDDFTLLPTDQVFVLMQFDPGLEYRPSRGARGKDDAS</sequence>
<dbReference type="GeneID" id="107073658"/>
<dbReference type="InterPro" id="IPR005821">
    <property type="entry name" value="Ion_trans_dom"/>
</dbReference>
<dbReference type="RefSeq" id="XP_015189835.1">
    <property type="nucleotide sequence ID" value="XM_015334349.1"/>
</dbReference>
<dbReference type="GO" id="GO:0034220">
    <property type="term" value="P:monoatomic ion transmembrane transport"/>
    <property type="evidence" value="ECO:0007669"/>
    <property type="project" value="UniProtKB-KW"/>
</dbReference>
<keyword evidence="8" id="KW-0630">Potassium</keyword>
<dbReference type="PROSITE" id="PS51201">
    <property type="entry name" value="RCK_N"/>
    <property type="match status" value="2"/>
</dbReference>
<evidence type="ECO:0000313" key="17">
    <source>
        <dbReference type="Proteomes" id="UP000694924"/>
    </source>
</evidence>
<dbReference type="Pfam" id="PF00520">
    <property type="entry name" value="Ion_trans"/>
    <property type="match status" value="1"/>
</dbReference>
<feature type="transmembrane region" description="Helical" evidence="15">
    <location>
        <begin position="101"/>
        <end position="119"/>
    </location>
</feature>
<feature type="transmembrane region" description="Helical" evidence="15">
    <location>
        <begin position="20"/>
        <end position="43"/>
    </location>
</feature>
<feature type="transmembrane region" description="Helical" evidence="15">
    <location>
        <begin position="259"/>
        <end position="278"/>
    </location>
</feature>
<evidence type="ECO:0000256" key="3">
    <source>
        <dbReference type="ARBA" id="ARBA00022538"/>
    </source>
</evidence>
<evidence type="ECO:0000256" key="1">
    <source>
        <dbReference type="ARBA" id="ARBA00004141"/>
    </source>
</evidence>
<keyword evidence="12 18" id="KW-0407">Ion channel</keyword>
<dbReference type="PANTHER" id="PTHR10027:SF33">
    <property type="entry name" value="CALCIUM-ACTIVATED POTASSIUM CHANNEL SUBUNIT ALPHA-1-RELATED"/>
    <property type="match status" value="1"/>
</dbReference>
<feature type="transmembrane region" description="Helical" evidence="15">
    <location>
        <begin position="290"/>
        <end position="310"/>
    </location>
</feature>
<dbReference type="Pfam" id="PF03493">
    <property type="entry name" value="BK_channel_a"/>
    <property type="match status" value="1"/>
</dbReference>
<dbReference type="PRINTS" id="PR01449">
    <property type="entry name" value="BKCHANNELA"/>
</dbReference>
<keyword evidence="5" id="KW-0631">Potassium channel</keyword>
<organism evidence="17 18">
    <name type="scientific">Polistes dominula</name>
    <name type="common">European paper wasp</name>
    <name type="synonym">Vespa dominula</name>
    <dbReference type="NCBI Taxonomy" id="743375"/>
    <lineage>
        <taxon>Eukaryota</taxon>
        <taxon>Metazoa</taxon>
        <taxon>Ecdysozoa</taxon>
        <taxon>Arthropoda</taxon>
        <taxon>Hexapoda</taxon>
        <taxon>Insecta</taxon>
        <taxon>Pterygota</taxon>
        <taxon>Neoptera</taxon>
        <taxon>Endopterygota</taxon>
        <taxon>Hymenoptera</taxon>
        <taxon>Apocrita</taxon>
        <taxon>Aculeata</taxon>
        <taxon>Vespoidea</taxon>
        <taxon>Vespidae</taxon>
        <taxon>Polistinae</taxon>
        <taxon>Polistini</taxon>
        <taxon>Polistes</taxon>
    </lineage>
</organism>
<protein>
    <recommendedName>
        <fullName evidence="13">BK channel</fullName>
    </recommendedName>
</protein>
<evidence type="ECO:0000256" key="10">
    <source>
        <dbReference type="ARBA" id="ARBA00023065"/>
    </source>
</evidence>
<evidence type="ECO:0000256" key="4">
    <source>
        <dbReference type="ARBA" id="ARBA00022692"/>
    </source>
</evidence>
<feature type="transmembrane region" description="Helical" evidence="15">
    <location>
        <begin position="223"/>
        <end position="244"/>
    </location>
</feature>
<evidence type="ECO:0000256" key="15">
    <source>
        <dbReference type="SAM" id="Phobius"/>
    </source>
</evidence>
<keyword evidence="2" id="KW-0813">Transport</keyword>
<gene>
    <name evidence="18" type="primary">LOC107073658</name>
</gene>
<comment type="subcellular location">
    <subcellularLocation>
        <location evidence="1">Membrane</location>
        <topology evidence="1">Multi-pass membrane protein</topology>
    </subcellularLocation>
</comment>
<dbReference type="InterPro" id="IPR027359">
    <property type="entry name" value="Volt_channel_dom_sf"/>
</dbReference>
<dbReference type="InterPro" id="IPR003148">
    <property type="entry name" value="RCK_N"/>
</dbReference>
<evidence type="ECO:0000256" key="5">
    <source>
        <dbReference type="ARBA" id="ARBA00022826"/>
    </source>
</evidence>
<evidence type="ECO:0000256" key="6">
    <source>
        <dbReference type="ARBA" id="ARBA00022837"/>
    </source>
</evidence>
<dbReference type="SUPFAM" id="SSF81324">
    <property type="entry name" value="Voltage-gated potassium channels"/>
    <property type="match status" value="1"/>
</dbReference>
<name>A0ABM1JBJ7_POLDO</name>
<evidence type="ECO:0000256" key="12">
    <source>
        <dbReference type="ARBA" id="ARBA00023303"/>
    </source>
</evidence>
<keyword evidence="11 15" id="KW-0472">Membrane</keyword>
<evidence type="ECO:0000256" key="11">
    <source>
        <dbReference type="ARBA" id="ARBA00023136"/>
    </source>
</evidence>
<dbReference type="Gene3D" id="1.20.120.350">
    <property type="entry name" value="Voltage-gated potassium channels. Chain C"/>
    <property type="match status" value="1"/>
</dbReference>
<keyword evidence="10" id="KW-0406">Ion transport</keyword>
<evidence type="ECO:0000259" key="16">
    <source>
        <dbReference type="PROSITE" id="PS51201"/>
    </source>
</evidence>
<reference evidence="18" key="1">
    <citation type="submission" date="2025-08" db="UniProtKB">
        <authorList>
            <consortium name="RefSeq"/>
        </authorList>
    </citation>
    <scope>IDENTIFICATION</scope>
    <source>
        <tissue evidence="18">Whole body</tissue>
    </source>
</reference>
<dbReference type="Proteomes" id="UP000694924">
    <property type="component" value="Unplaced"/>
</dbReference>
<evidence type="ECO:0000256" key="14">
    <source>
        <dbReference type="SAM" id="MobiDB-lite"/>
    </source>
</evidence>
<dbReference type="Pfam" id="PF21014">
    <property type="entry name" value="Slowpoke_C"/>
    <property type="match status" value="1"/>
</dbReference>
<keyword evidence="4 15" id="KW-0812">Transmembrane</keyword>
<feature type="compositionally biased region" description="Polar residues" evidence="14">
    <location>
        <begin position="723"/>
        <end position="740"/>
    </location>
</feature>
<feature type="domain" description="RCK N-terminal" evidence="16">
    <location>
        <begin position="329"/>
        <end position="471"/>
    </location>
</feature>
<dbReference type="InterPro" id="IPR003929">
    <property type="entry name" value="K_chnl_BK_asu"/>
</dbReference>
<evidence type="ECO:0000256" key="13">
    <source>
        <dbReference type="ARBA" id="ARBA00029579"/>
    </source>
</evidence>
<accession>A0ABM1JBJ7</accession>